<comment type="caution">
    <text evidence="1">The sequence shown here is derived from an EMBL/GenBank/DDBJ whole genome shotgun (WGS) entry which is preliminary data.</text>
</comment>
<dbReference type="PATRIC" id="fig|1789004.3.peg.2335"/>
<name>A0A149VVJ3_9PROT</name>
<dbReference type="AlphaFoldDB" id="A0A149VVJ3"/>
<dbReference type="STRING" id="1789004.FEMY_22250"/>
<dbReference type="EMBL" id="LRRD01000083">
    <property type="protein sequence ID" value="KXW57251.1"/>
    <property type="molecule type" value="Genomic_DNA"/>
</dbReference>
<protein>
    <submittedName>
        <fullName evidence="1">Uncharacterized protein</fullName>
    </submittedName>
</protein>
<proteinExistence type="predicted"/>
<reference evidence="1 2" key="1">
    <citation type="submission" date="2016-01" db="EMBL/GenBank/DDBJ databases">
        <title>Genome sequence of the acidophilic iron oxidising Ferrovum strain Z-31.</title>
        <authorList>
            <person name="Poehlein A."/>
            <person name="Ullrich S.R."/>
            <person name="Schloemann M."/>
            <person name="Muehling M."/>
            <person name="Daniel R."/>
        </authorList>
    </citation>
    <scope>NUCLEOTIDE SEQUENCE [LARGE SCALE GENOMIC DNA]</scope>
    <source>
        <strain evidence="1 2">Z-31</strain>
    </source>
</reference>
<evidence type="ECO:0000313" key="1">
    <source>
        <dbReference type="EMBL" id="KXW57251.1"/>
    </source>
</evidence>
<keyword evidence="2" id="KW-1185">Reference proteome</keyword>
<organism evidence="1 2">
    <name type="scientific">Ferrovum myxofaciens</name>
    <dbReference type="NCBI Taxonomy" id="416213"/>
    <lineage>
        <taxon>Bacteria</taxon>
        <taxon>Pseudomonadati</taxon>
        <taxon>Pseudomonadota</taxon>
        <taxon>Betaproteobacteria</taxon>
        <taxon>Ferrovales</taxon>
        <taxon>Ferrovaceae</taxon>
        <taxon>Ferrovum</taxon>
    </lineage>
</organism>
<sequence length="47" mass="5144">MGGAGRTHDSFDYELKGTRVICNPRGYVLFNSGPENLDFDPGLVVEV</sequence>
<accession>A0A149VVJ3</accession>
<gene>
    <name evidence="1" type="ORF">FEMY_22250</name>
</gene>
<dbReference type="Proteomes" id="UP000075653">
    <property type="component" value="Unassembled WGS sequence"/>
</dbReference>
<evidence type="ECO:0000313" key="2">
    <source>
        <dbReference type="Proteomes" id="UP000075653"/>
    </source>
</evidence>